<gene>
    <name evidence="2" type="ORF">VFH_III010680</name>
</gene>
<dbReference type="Gene3D" id="3.60.10.10">
    <property type="entry name" value="Endonuclease/exonuclease/phosphatase"/>
    <property type="match status" value="1"/>
</dbReference>
<evidence type="ECO:0000313" key="2">
    <source>
        <dbReference type="EMBL" id="CAI8601773.1"/>
    </source>
</evidence>
<dbReference type="PANTHER" id="PTHR33710">
    <property type="entry name" value="BNAC02G09200D PROTEIN"/>
    <property type="match status" value="1"/>
</dbReference>
<dbReference type="Pfam" id="PF14529">
    <property type="entry name" value="Exo_endo_phos_2"/>
    <property type="match status" value="1"/>
</dbReference>
<dbReference type="Proteomes" id="UP001157006">
    <property type="component" value="Chromosome 3"/>
</dbReference>
<dbReference type="InterPro" id="IPR036691">
    <property type="entry name" value="Endo/exonu/phosph_ase_sf"/>
</dbReference>
<proteinExistence type="predicted"/>
<accession>A0AAV0ZX45</accession>
<dbReference type="SUPFAM" id="SSF56219">
    <property type="entry name" value="DNase I-like"/>
    <property type="match status" value="1"/>
</dbReference>
<sequence>MDIGTFNIRGLSGSSDCEWSAKESEVRSGGIITTWKKGIIELVFSFMGKGYLGMKEMWKGTNIYFINIYSPCTLNEKRVSWMKLLNLRNKYTHGEWVLWGYFNASKSLEERWGRSGDIRTLEMEDFCSFIDLMELIDVPMLENKHTLINSNGSTSSMLDRFLMSEGLIQKWNIAARTSGNRDISDHRPVWILSTNLNWGPKPFKVFRTWYDHPEFMAFGKKE</sequence>
<dbReference type="InterPro" id="IPR005135">
    <property type="entry name" value="Endo/exonuclease/phosphatase"/>
</dbReference>
<reference evidence="2 3" key="1">
    <citation type="submission" date="2023-01" db="EMBL/GenBank/DDBJ databases">
        <authorList>
            <person name="Kreplak J."/>
        </authorList>
    </citation>
    <scope>NUCLEOTIDE SEQUENCE [LARGE SCALE GENOMIC DNA]</scope>
</reference>
<feature type="domain" description="Endonuclease/exonuclease/phosphatase" evidence="1">
    <location>
        <begin position="63"/>
        <end position="189"/>
    </location>
</feature>
<dbReference type="EMBL" id="OX451738">
    <property type="protein sequence ID" value="CAI8601773.1"/>
    <property type="molecule type" value="Genomic_DNA"/>
</dbReference>
<name>A0AAV0ZX45_VICFA</name>
<keyword evidence="3" id="KW-1185">Reference proteome</keyword>
<evidence type="ECO:0000313" key="3">
    <source>
        <dbReference type="Proteomes" id="UP001157006"/>
    </source>
</evidence>
<organism evidence="2 3">
    <name type="scientific">Vicia faba</name>
    <name type="common">Broad bean</name>
    <name type="synonym">Faba vulgaris</name>
    <dbReference type="NCBI Taxonomy" id="3906"/>
    <lineage>
        <taxon>Eukaryota</taxon>
        <taxon>Viridiplantae</taxon>
        <taxon>Streptophyta</taxon>
        <taxon>Embryophyta</taxon>
        <taxon>Tracheophyta</taxon>
        <taxon>Spermatophyta</taxon>
        <taxon>Magnoliopsida</taxon>
        <taxon>eudicotyledons</taxon>
        <taxon>Gunneridae</taxon>
        <taxon>Pentapetalae</taxon>
        <taxon>rosids</taxon>
        <taxon>fabids</taxon>
        <taxon>Fabales</taxon>
        <taxon>Fabaceae</taxon>
        <taxon>Papilionoideae</taxon>
        <taxon>50 kb inversion clade</taxon>
        <taxon>NPAAA clade</taxon>
        <taxon>Hologalegina</taxon>
        <taxon>IRL clade</taxon>
        <taxon>Fabeae</taxon>
        <taxon>Vicia</taxon>
    </lineage>
</organism>
<evidence type="ECO:0000259" key="1">
    <source>
        <dbReference type="Pfam" id="PF14529"/>
    </source>
</evidence>
<dbReference type="AlphaFoldDB" id="A0AAV0ZX45"/>
<protein>
    <recommendedName>
        <fullName evidence="1">Endonuclease/exonuclease/phosphatase domain-containing protein</fullName>
    </recommendedName>
</protein>
<dbReference type="PANTHER" id="PTHR33710:SF64">
    <property type="entry name" value="ENDONUCLEASE_EXONUCLEASE_PHOSPHATASE DOMAIN-CONTAINING PROTEIN"/>
    <property type="match status" value="1"/>
</dbReference>